<keyword evidence="5" id="KW-1185">Reference proteome</keyword>
<feature type="domain" description="Hydantoinase A/oxoprolinase" evidence="1">
    <location>
        <begin position="218"/>
        <end position="504"/>
    </location>
</feature>
<dbReference type="GO" id="GO:0005829">
    <property type="term" value="C:cytosol"/>
    <property type="evidence" value="ECO:0007669"/>
    <property type="project" value="TreeGrafter"/>
</dbReference>
<dbReference type="GO" id="GO:0017168">
    <property type="term" value="F:5-oxoprolinase (ATP-hydrolyzing) activity"/>
    <property type="evidence" value="ECO:0007669"/>
    <property type="project" value="TreeGrafter"/>
</dbReference>
<dbReference type="GO" id="GO:0006749">
    <property type="term" value="P:glutathione metabolic process"/>
    <property type="evidence" value="ECO:0007669"/>
    <property type="project" value="TreeGrafter"/>
</dbReference>
<dbReference type="EMBL" id="QOKZ01000001">
    <property type="protein sequence ID" value="RMC37292.1"/>
    <property type="molecule type" value="Genomic_DNA"/>
</dbReference>
<evidence type="ECO:0000313" key="5">
    <source>
        <dbReference type="Proteomes" id="UP000273516"/>
    </source>
</evidence>
<evidence type="ECO:0000313" key="4">
    <source>
        <dbReference type="EMBL" id="RMC37292.1"/>
    </source>
</evidence>
<dbReference type="PANTHER" id="PTHR11365:SF23">
    <property type="entry name" value="HYPOTHETICAL 5-OXOPROLINASE (EUROFUNG)-RELATED"/>
    <property type="match status" value="1"/>
</dbReference>
<dbReference type="InterPro" id="IPR045079">
    <property type="entry name" value="Oxoprolinase-like"/>
</dbReference>
<dbReference type="InterPro" id="IPR008040">
    <property type="entry name" value="Hydant_A_N"/>
</dbReference>
<evidence type="ECO:0000259" key="1">
    <source>
        <dbReference type="Pfam" id="PF01968"/>
    </source>
</evidence>
<name>A0A3M0MHR9_9RHOB</name>
<reference evidence="4 5" key="1">
    <citation type="submission" date="2018-07" db="EMBL/GenBank/DDBJ databases">
        <authorList>
            <person name="Zhang Y."/>
            <person name="Wang L."/>
            <person name="Ma S."/>
        </authorList>
    </citation>
    <scope>NUCLEOTIDE SEQUENCE [LARGE SCALE GENOMIC DNA]</scope>
    <source>
        <strain evidence="4 5">4-2</strain>
    </source>
</reference>
<dbReference type="OrthoDB" id="9759608at2"/>
<dbReference type="Pfam" id="PF01968">
    <property type="entry name" value="Hydantoinase_A"/>
    <property type="match status" value="1"/>
</dbReference>
<proteinExistence type="predicted"/>
<accession>A0A3M0MHR9</accession>
<organism evidence="4 5">
    <name type="scientific">Paracoccus alkanivorans</name>
    <dbReference type="NCBI Taxonomy" id="2116655"/>
    <lineage>
        <taxon>Bacteria</taxon>
        <taxon>Pseudomonadati</taxon>
        <taxon>Pseudomonadota</taxon>
        <taxon>Alphaproteobacteria</taxon>
        <taxon>Rhodobacterales</taxon>
        <taxon>Paracoccaceae</taxon>
        <taxon>Paracoccus</taxon>
    </lineage>
</organism>
<dbReference type="Pfam" id="PF05378">
    <property type="entry name" value="Hydant_A_N"/>
    <property type="match status" value="1"/>
</dbReference>
<gene>
    <name evidence="4" type="ORF">C9E81_00600</name>
</gene>
<sequence length="699" mass="74446">MMDGSRNPGEAGSWRVGVDSGGTFTDVCLFNEVTGDVAVWKVSSTPDDPSRGIAQGVEEGMCECAGAADDPAAAIGYLGHGTTVATNALITHRGARIGLLTTGGFRDLLEIGRQKRPDLYDLFAGKPPVLVPRSLRFEVPERVLHSGEIATPLDEDATRAAARALKEAGVEAVAICFLYAFVNPAHEQAARRIVEQELPDAFICASHEIAPEFREFERLSTTTVNAYLGPIMHRYISRLTPRLTDLGLPVPPHLTQSNGGVVRFGVAAQTPVRAVLSGPSTGVVAAQAIGSSAGYEDIITFDMGGTSSDVALMARGQTTQTNESVVHGYPIKAPMLDIHTVGAGGGSIASIDSGGLLKVGPESAGADPGPVCYGRGATEPTVTDANIVLQVLNPTHLLDGRMAVRRDLALEAIGRLAGRLGMDRMDTAQGIISVVTANMAKAIRVISVQRGHDPRAYALMAFGGAGPLHAVRLAQELGMSRVIVPRNPGILCAMGLLLTDLRADFSITRLIPLERAYLAGIATAAAGVEAEAGDWFLQEDIAPDRRRVTRRVDMRYEGQNYELSVPVPDGPITEAVLDALRAGFTRAHERMYGFAVEDERILCVTFRAEALGLVRKAELPRHPMGPGDAAGAITGSREVWYPETREFTGTTLYARDRLAPGMRFTGPAIVEQMDTTTLVPPGVTARVDEIDNLILELPQ</sequence>
<evidence type="ECO:0000259" key="3">
    <source>
        <dbReference type="Pfam" id="PF19278"/>
    </source>
</evidence>
<dbReference type="InterPro" id="IPR049517">
    <property type="entry name" value="ACX-like_C"/>
</dbReference>
<feature type="domain" description="Acetophenone carboxylase-like C-terminal" evidence="3">
    <location>
        <begin position="525"/>
        <end position="690"/>
    </location>
</feature>
<dbReference type="PANTHER" id="PTHR11365">
    <property type="entry name" value="5-OXOPROLINASE RELATED"/>
    <property type="match status" value="1"/>
</dbReference>
<protein>
    <submittedName>
        <fullName evidence="4">Hydantoinase/oxoprolinase family protein</fullName>
    </submittedName>
</protein>
<comment type="caution">
    <text evidence="4">The sequence shown here is derived from an EMBL/GenBank/DDBJ whole genome shotgun (WGS) entry which is preliminary data.</text>
</comment>
<dbReference type="AlphaFoldDB" id="A0A3M0MHR9"/>
<evidence type="ECO:0000259" key="2">
    <source>
        <dbReference type="Pfam" id="PF05378"/>
    </source>
</evidence>
<dbReference type="Proteomes" id="UP000273516">
    <property type="component" value="Unassembled WGS sequence"/>
</dbReference>
<feature type="domain" description="Hydantoinase/oxoprolinase N-terminal" evidence="2">
    <location>
        <begin position="15"/>
        <end position="197"/>
    </location>
</feature>
<dbReference type="Pfam" id="PF19278">
    <property type="entry name" value="Hydant_A_C"/>
    <property type="match status" value="1"/>
</dbReference>
<dbReference type="InterPro" id="IPR002821">
    <property type="entry name" value="Hydantoinase_A"/>
</dbReference>